<organism evidence="1 2">
    <name type="scientific">Candidatus Kaiserbacteria bacterium RIFCSPHIGHO2_02_FULL_49_11</name>
    <dbReference type="NCBI Taxonomy" id="1798489"/>
    <lineage>
        <taxon>Bacteria</taxon>
        <taxon>Candidatus Kaiseribacteriota</taxon>
    </lineage>
</organism>
<accession>A0A1F6D0G9</accession>
<dbReference type="Proteomes" id="UP000177659">
    <property type="component" value="Unassembled WGS sequence"/>
</dbReference>
<evidence type="ECO:0000313" key="2">
    <source>
        <dbReference type="Proteomes" id="UP000177659"/>
    </source>
</evidence>
<sequence>MEMVLLFVCASTLALCFVVWYRKMEKEKLRAYTDFCVAHNHFEGWQRARPFLYAGQSRYARSLVFEMIDAYRRILAYDKGETDEGFIEVLLKLLDETPPPLPPSTETPACSRGLHFLRAPVYSSCT</sequence>
<proteinExistence type="predicted"/>
<evidence type="ECO:0000313" key="1">
    <source>
        <dbReference type="EMBL" id="OGG54562.1"/>
    </source>
</evidence>
<name>A0A1F6D0G9_9BACT</name>
<dbReference type="AlphaFoldDB" id="A0A1F6D0G9"/>
<dbReference type="EMBL" id="MFLC01000036">
    <property type="protein sequence ID" value="OGG54562.1"/>
    <property type="molecule type" value="Genomic_DNA"/>
</dbReference>
<comment type="caution">
    <text evidence="1">The sequence shown here is derived from an EMBL/GenBank/DDBJ whole genome shotgun (WGS) entry which is preliminary data.</text>
</comment>
<gene>
    <name evidence="1" type="ORF">A3D62_01285</name>
</gene>
<protein>
    <submittedName>
        <fullName evidence="1">Uncharacterized protein</fullName>
    </submittedName>
</protein>
<reference evidence="1 2" key="1">
    <citation type="journal article" date="2016" name="Nat. Commun.">
        <title>Thousands of microbial genomes shed light on interconnected biogeochemical processes in an aquifer system.</title>
        <authorList>
            <person name="Anantharaman K."/>
            <person name="Brown C.T."/>
            <person name="Hug L.A."/>
            <person name="Sharon I."/>
            <person name="Castelle C.J."/>
            <person name="Probst A.J."/>
            <person name="Thomas B.C."/>
            <person name="Singh A."/>
            <person name="Wilkins M.J."/>
            <person name="Karaoz U."/>
            <person name="Brodie E.L."/>
            <person name="Williams K.H."/>
            <person name="Hubbard S.S."/>
            <person name="Banfield J.F."/>
        </authorList>
    </citation>
    <scope>NUCLEOTIDE SEQUENCE [LARGE SCALE GENOMIC DNA]</scope>
</reference>